<evidence type="ECO:0000313" key="2">
    <source>
        <dbReference type="Proteomes" id="UP000510886"/>
    </source>
</evidence>
<reference evidence="1 2" key="1">
    <citation type="submission" date="2020-01" db="EMBL/GenBank/DDBJ databases">
        <title>Complete and circular genome sequences of six lactobacillus isolates from horses.</title>
        <authorList>
            <person name="Hassan H.M."/>
        </authorList>
    </citation>
    <scope>NUCLEOTIDE SEQUENCE [LARGE SCALE GENOMIC DNA]</scope>
    <source>
        <strain evidence="1 2">1A</strain>
    </source>
</reference>
<organism evidence="1 2">
    <name type="scientific">Ligilactobacillus saerimneri</name>
    <dbReference type="NCBI Taxonomy" id="228229"/>
    <lineage>
        <taxon>Bacteria</taxon>
        <taxon>Bacillati</taxon>
        <taxon>Bacillota</taxon>
        <taxon>Bacilli</taxon>
        <taxon>Lactobacillales</taxon>
        <taxon>Lactobacillaceae</taxon>
        <taxon>Ligilactobacillus</taxon>
    </lineage>
</organism>
<dbReference type="RefSeq" id="WP_180848729.1">
    <property type="nucleotide sequence ID" value="NZ_CP047418.1"/>
</dbReference>
<dbReference type="Proteomes" id="UP000510886">
    <property type="component" value="Chromosome"/>
</dbReference>
<gene>
    <name evidence="1" type="ORF">GTO87_08130</name>
</gene>
<protein>
    <submittedName>
        <fullName evidence="1">Uncharacterized protein</fullName>
    </submittedName>
</protein>
<dbReference type="EMBL" id="CP047418">
    <property type="protein sequence ID" value="QLL78551.1"/>
    <property type="molecule type" value="Genomic_DNA"/>
</dbReference>
<evidence type="ECO:0000313" key="1">
    <source>
        <dbReference type="EMBL" id="QLL78551.1"/>
    </source>
</evidence>
<accession>A0A7H9EM25</accession>
<dbReference type="KEGG" id="lsw:GTO87_08130"/>
<sequence>MAESSKKPAAVSPYHEIKYNDPWYIDTEIPDLYEHLDVLQLALHKLDTETALLDSYTDEALQKNIQLLLLKDYEELQVQRYPQDVYLGDFVIDFDPAAELYALKYLPHDRPPLIIGHLPQKYNLQLKNILASDENSSLATQINGGPYKIITFEEGELQISERHRPYSLRILVF</sequence>
<dbReference type="AlphaFoldDB" id="A0A7H9EM25"/>
<name>A0A7H9EM25_9LACO</name>
<proteinExistence type="predicted"/>